<dbReference type="GO" id="GO:0005737">
    <property type="term" value="C:cytoplasm"/>
    <property type="evidence" value="ECO:0007669"/>
    <property type="project" value="TreeGrafter"/>
</dbReference>
<dbReference type="Gene3D" id="3.40.50.1440">
    <property type="entry name" value="Tubulin/FtsZ, GTPase domain"/>
    <property type="match status" value="1"/>
</dbReference>
<keyword evidence="2" id="KW-0547">Nucleotide-binding</keyword>
<dbReference type="Proteomes" id="UP000263012">
    <property type="component" value="Chromosome"/>
</dbReference>
<dbReference type="InterPro" id="IPR024757">
    <property type="entry name" value="FtsZ_C"/>
</dbReference>
<sequence>MSLGPKLSTTPMTTDEELRHVADAVESSLSVVGCGPRGAAAVDGFRGDCSLAPGASDAGQSVNRQATVVAVDVGDVGMEGSDADTATRNPTPEAGETLSSVESSCRGDDAFSIVVVGVPSRFGVSERAAIDRLQGIADAVVLVRDGWLPGAISQLVALIEEAGVVNLDLADVQTLLSPDGMGTLSSGTGPESTPETAVSAALEGVISDVDVAAASGAIVDVSGTPDLSVDGAASLVGCVRDRIDGEAHVIWGTAVDEETSGSSQPGGADGSVRVRLLLSGIEPPEPTRSPGDRCPRCDGTLSGYTMGDSTTIACDACGYAGVSRR</sequence>
<evidence type="ECO:0000256" key="1">
    <source>
        <dbReference type="ARBA" id="ARBA00022490"/>
    </source>
</evidence>
<feature type="domain" description="Tubulin/FtsZ 2-layer sandwich" evidence="6">
    <location>
        <begin position="165"/>
        <end position="290"/>
    </location>
</feature>
<keyword evidence="3" id="KW-0342">GTP-binding</keyword>
<evidence type="ECO:0000256" key="3">
    <source>
        <dbReference type="ARBA" id="ARBA00023134"/>
    </source>
</evidence>
<dbReference type="GO" id="GO:0051301">
    <property type="term" value="P:cell division"/>
    <property type="evidence" value="ECO:0007669"/>
    <property type="project" value="UniProtKB-KW"/>
</dbReference>
<proteinExistence type="predicted"/>
<accession>A0A343TI13</accession>
<dbReference type="InterPro" id="IPR045061">
    <property type="entry name" value="FtsZ/CetZ"/>
</dbReference>
<dbReference type="GeneID" id="37877445"/>
<evidence type="ECO:0000256" key="2">
    <source>
        <dbReference type="ARBA" id="ARBA00022741"/>
    </source>
</evidence>
<dbReference type="PANTHER" id="PTHR30314">
    <property type="entry name" value="CELL DIVISION PROTEIN FTSZ-RELATED"/>
    <property type="match status" value="1"/>
</dbReference>
<keyword evidence="1" id="KW-0963">Cytoplasm</keyword>
<evidence type="ECO:0000256" key="5">
    <source>
        <dbReference type="SAM" id="MobiDB-lite"/>
    </source>
</evidence>
<dbReference type="GO" id="GO:0003924">
    <property type="term" value="F:GTPase activity"/>
    <property type="evidence" value="ECO:0007669"/>
    <property type="project" value="InterPro"/>
</dbReference>
<feature type="region of interest" description="Disordered" evidence="5">
    <location>
        <begin position="79"/>
        <end position="99"/>
    </location>
</feature>
<keyword evidence="4" id="KW-0717">Septation</keyword>
<protein>
    <submittedName>
        <fullName evidence="7">Cell division protein FtsZ</fullName>
    </submittedName>
</protein>
<dbReference type="SMART" id="SM00865">
    <property type="entry name" value="Tubulin_C"/>
    <property type="match status" value="1"/>
</dbReference>
<dbReference type="InterPro" id="IPR036525">
    <property type="entry name" value="Tubulin/FtsZ_GTPase_sf"/>
</dbReference>
<gene>
    <name evidence="7" type="primary">ftsZ2</name>
    <name evidence="7" type="ORF">AArcSl_1100</name>
</gene>
<keyword evidence="7" id="KW-0132">Cell division</keyword>
<reference evidence="8" key="1">
    <citation type="submission" date="2017-11" db="EMBL/GenBank/DDBJ databases">
        <title>Phenotypic and genomic properties of facultatively anaerobic sulfur-reducing natronoarchaea from hypersaline soda lakes.</title>
        <authorList>
            <person name="Sorokin D.Y."/>
            <person name="Kublanov I.V."/>
            <person name="Roman P."/>
            <person name="Sinninghe Damste J.S."/>
            <person name="Golyshin P.N."/>
            <person name="Rojo D."/>
            <person name="Ciordia S."/>
            <person name="Mena M.D.C."/>
            <person name="Ferrer M."/>
            <person name="Messina E."/>
            <person name="Smedile F."/>
            <person name="La Spada G."/>
            <person name="La Cono V."/>
            <person name="Yakimov M.M."/>
        </authorList>
    </citation>
    <scope>NUCLEOTIDE SEQUENCE [LARGE SCALE GENOMIC DNA]</scope>
    <source>
        <strain evidence="8">AArc-Sl</strain>
    </source>
</reference>
<keyword evidence="8" id="KW-1185">Reference proteome</keyword>
<dbReference type="SUPFAM" id="SSF55307">
    <property type="entry name" value="Tubulin C-terminal domain-like"/>
    <property type="match status" value="1"/>
</dbReference>
<evidence type="ECO:0000313" key="8">
    <source>
        <dbReference type="Proteomes" id="UP000263012"/>
    </source>
</evidence>
<dbReference type="EMBL" id="CP025066">
    <property type="protein sequence ID" value="AUX08735.1"/>
    <property type="molecule type" value="Genomic_DNA"/>
</dbReference>
<dbReference type="InterPro" id="IPR018316">
    <property type="entry name" value="Tubulin/FtsZ_2-layer-sand-dom"/>
</dbReference>
<dbReference type="AlphaFoldDB" id="A0A343TI13"/>
<evidence type="ECO:0000259" key="6">
    <source>
        <dbReference type="SMART" id="SM00865"/>
    </source>
</evidence>
<dbReference type="Pfam" id="PF12327">
    <property type="entry name" value="FtsZ_C"/>
    <property type="match status" value="1"/>
</dbReference>
<dbReference type="RefSeq" id="WP_161945911.1">
    <property type="nucleotide sequence ID" value="NZ_CP025066.1"/>
</dbReference>
<organism evidence="7 8">
    <name type="scientific">Halalkaliarchaeum desulfuricum</name>
    <dbReference type="NCBI Taxonomy" id="2055893"/>
    <lineage>
        <taxon>Archaea</taxon>
        <taxon>Methanobacteriati</taxon>
        <taxon>Methanobacteriota</taxon>
        <taxon>Stenosarchaea group</taxon>
        <taxon>Halobacteria</taxon>
        <taxon>Halobacteriales</taxon>
        <taxon>Haloferacaceae</taxon>
        <taxon>Halalkaliarchaeum</taxon>
    </lineage>
</organism>
<evidence type="ECO:0000313" key="7">
    <source>
        <dbReference type="EMBL" id="AUX08735.1"/>
    </source>
</evidence>
<evidence type="ECO:0000256" key="4">
    <source>
        <dbReference type="ARBA" id="ARBA00023210"/>
    </source>
</evidence>
<dbReference type="GO" id="GO:0005525">
    <property type="term" value="F:GTP binding"/>
    <property type="evidence" value="ECO:0007669"/>
    <property type="project" value="UniProtKB-KW"/>
</dbReference>
<dbReference type="OrthoDB" id="331156at2157"/>
<dbReference type="PANTHER" id="PTHR30314:SF3">
    <property type="entry name" value="MITOCHONDRIAL DIVISION PROTEIN FSZA"/>
    <property type="match status" value="1"/>
</dbReference>
<name>A0A343TI13_9EURY</name>
<dbReference type="GO" id="GO:0032153">
    <property type="term" value="C:cell division site"/>
    <property type="evidence" value="ECO:0007669"/>
    <property type="project" value="TreeGrafter"/>
</dbReference>
<keyword evidence="4" id="KW-0131">Cell cycle</keyword>
<dbReference type="KEGG" id="hdf:AArcSl_1100"/>
<dbReference type="InterPro" id="IPR008280">
    <property type="entry name" value="Tub_FtsZ_C"/>
</dbReference>